<comment type="caution">
    <text evidence="15">The sequence shown here is derived from an EMBL/GenBank/DDBJ whole genome shotgun (WGS) entry which is preliminary data.</text>
</comment>
<proteinExistence type="inferred from homology"/>
<dbReference type="EMBL" id="JACHWZ010000004">
    <property type="protein sequence ID" value="MBB3060289.1"/>
    <property type="molecule type" value="Genomic_DNA"/>
</dbReference>
<dbReference type="PANTHER" id="PTHR23023">
    <property type="entry name" value="DIMETHYLANILINE MONOOXYGENASE"/>
    <property type="match status" value="1"/>
</dbReference>
<dbReference type="GO" id="GO:0050661">
    <property type="term" value="F:NADP binding"/>
    <property type="evidence" value="ECO:0007669"/>
    <property type="project" value="InterPro"/>
</dbReference>
<evidence type="ECO:0000256" key="1">
    <source>
        <dbReference type="ARBA" id="ARBA00001974"/>
    </source>
</evidence>
<evidence type="ECO:0000256" key="9">
    <source>
        <dbReference type="ARBA" id="ARBA00051354"/>
    </source>
</evidence>
<comment type="catalytic activity">
    <reaction evidence="10">
        <text>3,4-dihydroxybenzoate + bromide + NADPH + O2 + 2 H(+) = 3-bromo-4,5-dihydroxybenzoate + NADP(+) + 2 H2O</text>
        <dbReference type="Rhea" id="RHEA:56372"/>
        <dbReference type="ChEBI" id="CHEBI:15377"/>
        <dbReference type="ChEBI" id="CHEBI:15378"/>
        <dbReference type="ChEBI" id="CHEBI:15379"/>
        <dbReference type="ChEBI" id="CHEBI:15858"/>
        <dbReference type="ChEBI" id="CHEBI:36241"/>
        <dbReference type="ChEBI" id="CHEBI:57783"/>
        <dbReference type="ChEBI" id="CHEBI:58349"/>
        <dbReference type="ChEBI" id="CHEBI:140211"/>
    </reaction>
    <physiologicalReaction direction="left-to-right" evidence="10">
        <dbReference type="Rhea" id="RHEA:56373"/>
    </physiologicalReaction>
</comment>
<keyword evidence="5" id="KW-0521">NADP</keyword>
<dbReference type="FunFam" id="3.50.50.60:FF:000023">
    <property type="entry name" value="Dimethylaniline monooxygenase [N-oxide-forming]"/>
    <property type="match status" value="1"/>
</dbReference>
<dbReference type="InterPro" id="IPR020946">
    <property type="entry name" value="Flavin_mOase-like"/>
</dbReference>
<keyword evidence="3" id="KW-0285">Flavoprotein</keyword>
<dbReference type="RefSeq" id="WP_183457528.1">
    <property type="nucleotide sequence ID" value="NZ_JACHWZ010000004.1"/>
</dbReference>
<comment type="similarity">
    <text evidence="2">Belongs to the FMO family.</text>
</comment>
<keyword evidence="16" id="KW-1185">Reference proteome</keyword>
<evidence type="ECO:0000313" key="15">
    <source>
        <dbReference type="EMBL" id="MBB3060289.1"/>
    </source>
</evidence>
<dbReference type="GO" id="GO:0050660">
    <property type="term" value="F:flavin adenine dinucleotide binding"/>
    <property type="evidence" value="ECO:0007669"/>
    <property type="project" value="InterPro"/>
</dbReference>
<organism evidence="15 16">
    <name type="scientific">Microbulbifer rhizosphaerae</name>
    <dbReference type="NCBI Taxonomy" id="1562603"/>
    <lineage>
        <taxon>Bacteria</taxon>
        <taxon>Pseudomonadati</taxon>
        <taxon>Pseudomonadota</taxon>
        <taxon>Gammaproteobacteria</taxon>
        <taxon>Cellvibrionales</taxon>
        <taxon>Microbulbiferaceae</taxon>
        <taxon>Microbulbifer</taxon>
    </lineage>
</organism>
<comment type="catalytic activity">
    <reaction evidence="8">
        <text>3-bromo-4,5-dihydroxybenzoate + bromide + NADPH + O2 + 3 H(+) = 3,5-dibromobenzene-1,2-diol + CO2 + NADP(+) + 2 H2O</text>
        <dbReference type="Rhea" id="RHEA:56376"/>
        <dbReference type="ChEBI" id="CHEBI:15377"/>
        <dbReference type="ChEBI" id="CHEBI:15378"/>
        <dbReference type="ChEBI" id="CHEBI:15379"/>
        <dbReference type="ChEBI" id="CHEBI:15858"/>
        <dbReference type="ChEBI" id="CHEBI:16526"/>
        <dbReference type="ChEBI" id="CHEBI:57783"/>
        <dbReference type="ChEBI" id="CHEBI:58349"/>
        <dbReference type="ChEBI" id="CHEBI:140211"/>
        <dbReference type="ChEBI" id="CHEBI:140214"/>
    </reaction>
    <physiologicalReaction direction="left-to-right" evidence="8">
        <dbReference type="Rhea" id="RHEA:56377"/>
    </physiologicalReaction>
</comment>
<dbReference type="Gene3D" id="3.50.50.60">
    <property type="entry name" value="FAD/NAD(P)-binding domain"/>
    <property type="match status" value="5"/>
</dbReference>
<name>A0A7W4W9V8_9GAMM</name>
<evidence type="ECO:0000256" key="11">
    <source>
        <dbReference type="ARBA" id="ARBA00052183"/>
    </source>
</evidence>
<accession>A0A7W4W9V8</accession>
<evidence type="ECO:0000256" key="8">
    <source>
        <dbReference type="ARBA" id="ARBA00050583"/>
    </source>
</evidence>
<evidence type="ECO:0000313" key="16">
    <source>
        <dbReference type="Proteomes" id="UP000535937"/>
    </source>
</evidence>
<comment type="catalytic activity">
    <reaction evidence="9">
        <text>bromide + 4-hydroxybenzoate + NADPH + O2 + 2 H(+) = 3-bromo-4-hydroxybenzoate + NADP(+) + 2 H2O</text>
        <dbReference type="Rhea" id="RHEA:56352"/>
        <dbReference type="ChEBI" id="CHEBI:15377"/>
        <dbReference type="ChEBI" id="CHEBI:15378"/>
        <dbReference type="ChEBI" id="CHEBI:15379"/>
        <dbReference type="ChEBI" id="CHEBI:15858"/>
        <dbReference type="ChEBI" id="CHEBI:17879"/>
        <dbReference type="ChEBI" id="CHEBI:57783"/>
        <dbReference type="ChEBI" id="CHEBI:58349"/>
        <dbReference type="ChEBI" id="CHEBI:140203"/>
    </reaction>
    <physiologicalReaction direction="left-to-right" evidence="9">
        <dbReference type="Rhea" id="RHEA:56353"/>
    </physiologicalReaction>
</comment>
<evidence type="ECO:0000256" key="3">
    <source>
        <dbReference type="ARBA" id="ARBA00022630"/>
    </source>
</evidence>
<dbReference type="InterPro" id="IPR036188">
    <property type="entry name" value="FAD/NAD-bd_sf"/>
</dbReference>
<sequence>MKKHVAVIGAGLSGIAAIKQLTDEGHKVICFERLDNLGGVFSRNEIYDDLHLTISNYFMAYSDDVPSNERLKFWSKAEYRKYLMSYVEKFNLEEKIKYSTEVVSVNKSPDANSWEVEVSCGGDMERLKFDAVVVCSGHFQSPKIPEIEGLDDFKGTVVHSKYYRDKNLYEGKRVLCVGMGESSADITSEISSVAKKCILSLRRYHAVAPRYMAFQEDTYFTIDTSWLTSRIVNRLPHRFHAGITKGIFKRYVNSRNPDLRIRGQWLMKSGPSFHQAVTKNERLFKPIADGKVIPNIGGIKRFDEGGVIFKDGTREEIDAVVFCSGYKLEFPFLNKQISDMRDLFKQMFIPEIGESLAFIGFVRPQQGGIPAIAEMQSRYLAQLYSNRTNLPSLQEQRQVIRQDAEHWRSEYSITPKVASLVNYCHYMDSIAELVGCMPEIPSLMEDPKLRIKLLHGPQFAAQYRLTGAHSMPEKAREFLLDFPNISSWRRIAYLETSALLCRILPRIPSFKVRVMSSSSVEPAI</sequence>
<dbReference type="InterPro" id="IPR050346">
    <property type="entry name" value="FMO-like"/>
</dbReference>
<protein>
    <recommendedName>
        <fullName evidence="14">4-hydroxybenzoate brominase (decarboxylating)</fullName>
        <ecNumber evidence="13">1.14.19.55</ecNumber>
    </recommendedName>
</protein>
<evidence type="ECO:0000256" key="5">
    <source>
        <dbReference type="ARBA" id="ARBA00022857"/>
    </source>
</evidence>
<comment type="cofactor">
    <cofactor evidence="1">
        <name>FAD</name>
        <dbReference type="ChEBI" id="CHEBI:57692"/>
    </cofactor>
</comment>
<keyword evidence="15" id="KW-0503">Monooxygenase</keyword>
<evidence type="ECO:0000256" key="13">
    <source>
        <dbReference type="ARBA" id="ARBA00066870"/>
    </source>
</evidence>
<dbReference type="PIRSF" id="PIRSF000332">
    <property type="entry name" value="FMO"/>
    <property type="match status" value="1"/>
</dbReference>
<evidence type="ECO:0000256" key="4">
    <source>
        <dbReference type="ARBA" id="ARBA00022827"/>
    </source>
</evidence>
<reference evidence="15 16" key="1">
    <citation type="submission" date="2020-08" db="EMBL/GenBank/DDBJ databases">
        <title>Genomic Encyclopedia of Type Strains, Phase III (KMG-III): the genomes of soil and plant-associated and newly described type strains.</title>
        <authorList>
            <person name="Whitman W."/>
        </authorList>
    </citation>
    <scope>NUCLEOTIDE SEQUENCE [LARGE SCALE GENOMIC DNA]</scope>
    <source>
        <strain evidence="15 16">CECT 8799</strain>
    </source>
</reference>
<keyword evidence="4" id="KW-0274">FAD</keyword>
<dbReference type="InterPro" id="IPR000960">
    <property type="entry name" value="Flavin_mOase"/>
</dbReference>
<comment type="catalytic activity">
    <reaction evidence="7">
        <text>3-bromo-4-hydroxybenzoate + bromide + NADPH + O2 + 3 H(+) = 2,4-dibromophenol + CO2 + NADP(+) + 2 H2O</text>
        <dbReference type="Rhea" id="RHEA:56356"/>
        <dbReference type="ChEBI" id="CHEBI:15377"/>
        <dbReference type="ChEBI" id="CHEBI:15378"/>
        <dbReference type="ChEBI" id="CHEBI:15379"/>
        <dbReference type="ChEBI" id="CHEBI:15858"/>
        <dbReference type="ChEBI" id="CHEBI:16526"/>
        <dbReference type="ChEBI" id="CHEBI:34238"/>
        <dbReference type="ChEBI" id="CHEBI:57783"/>
        <dbReference type="ChEBI" id="CHEBI:58349"/>
        <dbReference type="ChEBI" id="CHEBI:140203"/>
    </reaction>
    <physiologicalReaction direction="left-to-right" evidence="7">
        <dbReference type="Rhea" id="RHEA:56357"/>
    </physiologicalReaction>
</comment>
<dbReference type="PRINTS" id="PR00370">
    <property type="entry name" value="FMOXYGENASE"/>
</dbReference>
<dbReference type="Proteomes" id="UP000535937">
    <property type="component" value="Unassembled WGS sequence"/>
</dbReference>
<dbReference type="EC" id="1.14.19.55" evidence="13"/>
<keyword evidence="6 15" id="KW-0560">Oxidoreductase</keyword>
<evidence type="ECO:0000256" key="7">
    <source>
        <dbReference type="ARBA" id="ARBA00050194"/>
    </source>
</evidence>
<dbReference type="Pfam" id="PF00743">
    <property type="entry name" value="FMO-like"/>
    <property type="match status" value="1"/>
</dbReference>
<evidence type="ECO:0000256" key="2">
    <source>
        <dbReference type="ARBA" id="ARBA00009183"/>
    </source>
</evidence>
<comment type="catalytic activity">
    <reaction evidence="12">
        <text>2 bromide + 4-hydroxybenzoate + 2 NADPH + 2 O2 + 5 H(+) = 2,4-dibromophenol + CO2 + 2 NADP(+) + 4 H2O</text>
        <dbReference type="Rhea" id="RHEA:56348"/>
        <dbReference type="ChEBI" id="CHEBI:15377"/>
        <dbReference type="ChEBI" id="CHEBI:15378"/>
        <dbReference type="ChEBI" id="CHEBI:15379"/>
        <dbReference type="ChEBI" id="CHEBI:15858"/>
        <dbReference type="ChEBI" id="CHEBI:16526"/>
        <dbReference type="ChEBI" id="CHEBI:17879"/>
        <dbReference type="ChEBI" id="CHEBI:34238"/>
        <dbReference type="ChEBI" id="CHEBI:57783"/>
        <dbReference type="ChEBI" id="CHEBI:58349"/>
        <dbReference type="EC" id="1.14.19.55"/>
    </reaction>
    <physiologicalReaction direction="left-to-right" evidence="12">
        <dbReference type="Rhea" id="RHEA:56349"/>
    </physiologicalReaction>
</comment>
<comment type="catalytic activity">
    <reaction evidence="11">
        <text>3,4-dihydroxybenzoate + 2 bromide + 2 NADPH + 2 O2 + 5 H(+) = 3,5-dibromobenzene-1,2-diol + CO2 + 2 NADP(+) + 4 H2O</text>
        <dbReference type="Rhea" id="RHEA:56368"/>
        <dbReference type="ChEBI" id="CHEBI:15377"/>
        <dbReference type="ChEBI" id="CHEBI:15378"/>
        <dbReference type="ChEBI" id="CHEBI:15379"/>
        <dbReference type="ChEBI" id="CHEBI:15858"/>
        <dbReference type="ChEBI" id="CHEBI:16526"/>
        <dbReference type="ChEBI" id="CHEBI:36241"/>
        <dbReference type="ChEBI" id="CHEBI:57783"/>
        <dbReference type="ChEBI" id="CHEBI:58349"/>
        <dbReference type="ChEBI" id="CHEBI:140214"/>
        <dbReference type="EC" id="1.14.19.55"/>
    </reaction>
    <physiologicalReaction direction="left-to-right" evidence="11">
        <dbReference type="Rhea" id="RHEA:56369"/>
    </physiologicalReaction>
</comment>
<dbReference type="GO" id="GO:0004499">
    <property type="term" value="F:N,N-dimethylaniline monooxygenase activity"/>
    <property type="evidence" value="ECO:0007669"/>
    <property type="project" value="InterPro"/>
</dbReference>
<evidence type="ECO:0000256" key="12">
    <source>
        <dbReference type="ARBA" id="ARBA00052260"/>
    </source>
</evidence>
<dbReference type="SUPFAM" id="SSF51905">
    <property type="entry name" value="FAD/NAD(P)-binding domain"/>
    <property type="match status" value="2"/>
</dbReference>
<gene>
    <name evidence="15" type="ORF">FHS09_001104</name>
</gene>
<evidence type="ECO:0000256" key="6">
    <source>
        <dbReference type="ARBA" id="ARBA00023002"/>
    </source>
</evidence>
<dbReference type="AlphaFoldDB" id="A0A7W4W9V8"/>
<evidence type="ECO:0000256" key="10">
    <source>
        <dbReference type="ARBA" id="ARBA00051726"/>
    </source>
</evidence>
<evidence type="ECO:0000256" key="14">
    <source>
        <dbReference type="ARBA" id="ARBA00069832"/>
    </source>
</evidence>